<reference evidence="2 3" key="3">
    <citation type="submission" date="2021-12" db="EMBL/GenBank/DDBJ databases">
        <title>Genomic and phenotypic characterization of three Burkholderia contaminans isolates recovered from different sources.</title>
        <authorList>
            <person name="Lopez De Volder A."/>
            <person name="Fan Y."/>
            <person name="Nunvar J."/>
            <person name="Herrera T."/>
            <person name="Timp W."/>
            <person name="Degrossi J."/>
        </authorList>
    </citation>
    <scope>NUCLEOTIDE SEQUENCE [LARGE SCALE GENOMIC DNA]</scope>
    <source>
        <strain evidence="2 3">LMG 23361</strain>
    </source>
</reference>
<accession>A0A250LB55</accession>
<reference evidence="1" key="1">
    <citation type="journal article" date="2016" name="Biosci. Biotechnol. Biochem.">
        <title>Bioconversion of AHX to AOH by resting cells of Burkholderia contaminans CH-1.</title>
        <authorList>
            <person name="Choi J.H."/>
            <person name="Kikuchi A."/>
            <person name="Pumkaeo P."/>
            <person name="Hirai H."/>
            <person name="Tokuyama S."/>
            <person name="Kawagishi H."/>
        </authorList>
    </citation>
    <scope>NUCLEOTIDE SEQUENCE</scope>
    <source>
        <strain evidence="1">CH-1</strain>
    </source>
</reference>
<dbReference type="Proteomes" id="UP001220209">
    <property type="component" value="Chromosome 1"/>
</dbReference>
<dbReference type="EMBL" id="AP018358">
    <property type="protein sequence ID" value="BBA41800.1"/>
    <property type="molecule type" value="Genomic_DNA"/>
</dbReference>
<reference evidence="1" key="2">
    <citation type="journal article" date="2017" name="Genome Announc.">
        <title>High-Quality Draft Genome Sequence of Burkholderia contaminans CH-1, a Gram-Negative Bacterium That Metabolizes 2-Azahypoxanthine, a Plant Growth-Regulating Compound.</title>
        <authorList>
            <person name="Choi J.-H."/>
            <person name="Sugiura H."/>
            <person name="Moriuchi R."/>
            <person name="Kawagishi H."/>
            <person name="Dohra H."/>
        </authorList>
    </citation>
    <scope>NUCLEOTIDE SEQUENCE</scope>
    <source>
        <strain evidence="1">CH-1</strain>
    </source>
</reference>
<sequence length="195" mass="20525">MSGVAGGGVRAGTRVNVVGMCAAPGIDESARSSTPSRAGARALTRAALVVLGVLAGCGRHDDAASSARRTVCITGYNEYTRKLHEFWLDNEHRSGCFGNPSAREAGEAFGGGGGFACGCQVTPGQAAKLAWVFAQPLDEIERGVAAEHKTIDVTIPQPESSTSRYLRVYFRMNGTAELQWVDDMNAPKLPPTVAQ</sequence>
<evidence type="ECO:0000313" key="1">
    <source>
        <dbReference type="EMBL" id="BBA41800.1"/>
    </source>
</evidence>
<dbReference type="RefSeq" id="WP_223274283.1">
    <property type="nucleotide sequence ID" value="NZ_AP018358.1"/>
</dbReference>
<protein>
    <submittedName>
        <fullName evidence="1">Uncharacterized protein</fullName>
    </submittedName>
</protein>
<evidence type="ECO:0000313" key="3">
    <source>
        <dbReference type="Proteomes" id="UP001220209"/>
    </source>
</evidence>
<gene>
    <name evidence="1" type="ORF">BCCH1_42680</name>
    <name evidence="2" type="ORF">LXE91_11700</name>
</gene>
<dbReference type="AlphaFoldDB" id="A0A250LB55"/>
<organism evidence="1">
    <name type="scientific">Burkholderia contaminans</name>
    <dbReference type="NCBI Taxonomy" id="488447"/>
    <lineage>
        <taxon>Bacteria</taxon>
        <taxon>Pseudomonadati</taxon>
        <taxon>Pseudomonadota</taxon>
        <taxon>Betaproteobacteria</taxon>
        <taxon>Burkholderiales</taxon>
        <taxon>Burkholderiaceae</taxon>
        <taxon>Burkholderia</taxon>
        <taxon>Burkholderia cepacia complex</taxon>
    </lineage>
</organism>
<evidence type="ECO:0000313" key="2">
    <source>
        <dbReference type="EMBL" id="WFN16376.1"/>
    </source>
</evidence>
<name>A0A250LB55_9BURK</name>
<dbReference type="GeneID" id="93192377"/>
<dbReference type="EMBL" id="CP090640">
    <property type="protein sequence ID" value="WFN16376.1"/>
    <property type="molecule type" value="Genomic_DNA"/>
</dbReference>
<proteinExistence type="predicted"/>